<name>A0ABW4FE40_9PSEU</name>
<evidence type="ECO:0000313" key="9">
    <source>
        <dbReference type="EMBL" id="MFD1528467.1"/>
    </source>
</evidence>
<feature type="transmembrane region" description="Helical" evidence="7">
    <location>
        <begin position="466"/>
        <end position="486"/>
    </location>
</feature>
<organism evidence="9 10">
    <name type="scientific">Pseudonocardia aurantiaca</name>
    <dbReference type="NCBI Taxonomy" id="75290"/>
    <lineage>
        <taxon>Bacteria</taxon>
        <taxon>Bacillati</taxon>
        <taxon>Actinomycetota</taxon>
        <taxon>Actinomycetes</taxon>
        <taxon>Pseudonocardiales</taxon>
        <taxon>Pseudonocardiaceae</taxon>
        <taxon>Pseudonocardia</taxon>
    </lineage>
</organism>
<accession>A0ABW4FE40</accession>
<evidence type="ECO:0000256" key="7">
    <source>
        <dbReference type="SAM" id="Phobius"/>
    </source>
</evidence>
<keyword evidence="3" id="KW-0808">Transferase</keyword>
<keyword evidence="5 7" id="KW-1133">Transmembrane helix</keyword>
<evidence type="ECO:0000256" key="1">
    <source>
        <dbReference type="ARBA" id="ARBA00004141"/>
    </source>
</evidence>
<evidence type="ECO:0000256" key="3">
    <source>
        <dbReference type="ARBA" id="ARBA00022679"/>
    </source>
</evidence>
<dbReference type="Gene3D" id="3.90.550.10">
    <property type="entry name" value="Spore Coat Polysaccharide Biosynthesis Protein SpsA, Chain A"/>
    <property type="match status" value="1"/>
</dbReference>
<feature type="transmembrane region" description="Helical" evidence="7">
    <location>
        <begin position="358"/>
        <end position="380"/>
    </location>
</feature>
<keyword evidence="6 7" id="KW-0472">Membrane</keyword>
<evidence type="ECO:0000259" key="8">
    <source>
        <dbReference type="Pfam" id="PF13632"/>
    </source>
</evidence>
<dbReference type="EMBL" id="JBHUCP010000003">
    <property type="protein sequence ID" value="MFD1528467.1"/>
    <property type="molecule type" value="Genomic_DNA"/>
</dbReference>
<dbReference type="SUPFAM" id="SSF53448">
    <property type="entry name" value="Nucleotide-diphospho-sugar transferases"/>
    <property type="match status" value="1"/>
</dbReference>
<feature type="transmembrane region" description="Helical" evidence="7">
    <location>
        <begin position="492"/>
        <end position="513"/>
    </location>
</feature>
<reference evidence="10" key="1">
    <citation type="journal article" date="2019" name="Int. J. Syst. Evol. Microbiol.">
        <title>The Global Catalogue of Microorganisms (GCM) 10K type strain sequencing project: providing services to taxonomists for standard genome sequencing and annotation.</title>
        <authorList>
            <consortium name="The Broad Institute Genomics Platform"/>
            <consortium name="The Broad Institute Genome Sequencing Center for Infectious Disease"/>
            <person name="Wu L."/>
            <person name="Ma J."/>
        </authorList>
    </citation>
    <scope>NUCLEOTIDE SEQUENCE [LARGE SCALE GENOMIC DNA]</scope>
    <source>
        <strain evidence="10">JCM 12165</strain>
    </source>
</reference>
<dbReference type="InterPro" id="IPR001173">
    <property type="entry name" value="Glyco_trans_2-like"/>
</dbReference>
<dbReference type="InterPro" id="IPR050321">
    <property type="entry name" value="Glycosyltr_2/OpgH_subfam"/>
</dbReference>
<evidence type="ECO:0000256" key="6">
    <source>
        <dbReference type="ARBA" id="ARBA00023136"/>
    </source>
</evidence>
<protein>
    <submittedName>
        <fullName evidence="9">Cellulose synthase catalytic subunit</fullName>
    </submittedName>
</protein>
<evidence type="ECO:0000256" key="4">
    <source>
        <dbReference type="ARBA" id="ARBA00022692"/>
    </source>
</evidence>
<evidence type="ECO:0000256" key="2">
    <source>
        <dbReference type="ARBA" id="ARBA00022676"/>
    </source>
</evidence>
<feature type="transmembrane region" description="Helical" evidence="7">
    <location>
        <begin position="62"/>
        <end position="81"/>
    </location>
</feature>
<dbReference type="InterPro" id="IPR029044">
    <property type="entry name" value="Nucleotide-diphossugar_trans"/>
</dbReference>
<comment type="subcellular location">
    <subcellularLocation>
        <location evidence="1">Membrane</location>
        <topology evidence="1">Multi-pass membrane protein</topology>
    </subcellularLocation>
</comment>
<gene>
    <name evidence="9" type="ORF">ACFSCY_03345</name>
</gene>
<feature type="transmembrane region" description="Helical" evidence="7">
    <location>
        <begin position="36"/>
        <end position="56"/>
    </location>
</feature>
<dbReference type="CDD" id="cd06421">
    <property type="entry name" value="CESA_CelA_like"/>
    <property type="match status" value="1"/>
</dbReference>
<dbReference type="PANTHER" id="PTHR43867:SF2">
    <property type="entry name" value="CELLULOSE SYNTHASE CATALYTIC SUBUNIT A [UDP-FORMING]"/>
    <property type="match status" value="1"/>
</dbReference>
<keyword evidence="2" id="KW-0328">Glycosyltransferase</keyword>
<dbReference type="Proteomes" id="UP001597145">
    <property type="component" value="Unassembled WGS sequence"/>
</dbReference>
<keyword evidence="4 7" id="KW-0812">Transmembrane</keyword>
<feature type="transmembrane region" description="Helical" evidence="7">
    <location>
        <begin position="392"/>
        <end position="409"/>
    </location>
</feature>
<dbReference type="Pfam" id="PF13632">
    <property type="entry name" value="Glyco_trans_2_3"/>
    <property type="match status" value="1"/>
</dbReference>
<feature type="domain" description="Glycosyltransferase 2-like" evidence="8">
    <location>
        <begin position="189"/>
        <end position="397"/>
    </location>
</feature>
<proteinExistence type="predicted"/>
<sequence length="535" mass="60333">MTRLWSAPRRNRPPYTLPAPPTDKEKYWYMGRQHRWLLVAQALSFSLIAWSIARFATADTRLLLFLLPMSLYTVTLIVSLASNGRKKRISLLDHDLRVLEYAPAWHPAIDVFLPTAGEPLEVLRNTYTHVSKLEWPGPLRVLVLDDGVRADVRQLAERFGFEYSTRPDAGRLKKAGNLRFGYEQSDGEIIAIFDADFVPRPDYLSELIPYFAEPDVGIVQSPQFFDAKPGMHWFRRCAGATQELFYRWIQPARDRSRAAICVGTCALYRRSALVDAGGFAQIGHSEDVHTGVNLMKAGYYVRYVPIIVSKGLCPDTLGGFLNQQYRWCTGAMSLLANQSFHAADQISFRQRACFWSGFLYYISTALNAFMAPLPALAMLYLLPQWIEPMNSIWLLGALCLWFVILPSVMKGHWRIDVLRVQLMYSYAHAVAILHLLTGRTREWVATGSTSGKATPVAVTIRRTMQIYVGATQVLIYVGLVRGTLTYGFSEYWAMIGLAVLGAYVHLPLLFMSLGTAKSRRPRTDPRPAIAPPANA</sequence>
<comment type="caution">
    <text evidence="9">The sequence shown here is derived from an EMBL/GenBank/DDBJ whole genome shotgun (WGS) entry which is preliminary data.</text>
</comment>
<keyword evidence="10" id="KW-1185">Reference proteome</keyword>
<evidence type="ECO:0000256" key="5">
    <source>
        <dbReference type="ARBA" id="ARBA00022989"/>
    </source>
</evidence>
<evidence type="ECO:0000313" key="10">
    <source>
        <dbReference type="Proteomes" id="UP001597145"/>
    </source>
</evidence>
<dbReference type="RefSeq" id="WP_343969358.1">
    <property type="nucleotide sequence ID" value="NZ_BAAAJG010000001.1"/>
</dbReference>
<dbReference type="PANTHER" id="PTHR43867">
    <property type="entry name" value="CELLULOSE SYNTHASE CATALYTIC SUBUNIT A [UDP-FORMING]"/>
    <property type="match status" value="1"/>
</dbReference>